<keyword evidence="1" id="KW-0732">Signal</keyword>
<evidence type="ECO:0008006" key="4">
    <source>
        <dbReference type="Google" id="ProtNLM"/>
    </source>
</evidence>
<name>A0A096ASQ3_9BACT</name>
<dbReference type="EMBL" id="JRNR01000025">
    <property type="protein sequence ID" value="KGF49761.1"/>
    <property type="molecule type" value="Genomic_DNA"/>
</dbReference>
<feature type="chain" id="PRO_5001924108" description="DUF4252 domain-containing protein" evidence="1">
    <location>
        <begin position="20"/>
        <end position="156"/>
    </location>
</feature>
<reference evidence="2 3" key="1">
    <citation type="submission" date="2014-07" db="EMBL/GenBank/DDBJ databases">
        <authorList>
            <person name="McCorrison J."/>
            <person name="Sanka R."/>
            <person name="Torralba M."/>
            <person name="Gillis M."/>
            <person name="Haft D.H."/>
            <person name="Methe B."/>
            <person name="Sutton G."/>
            <person name="Nelson K.E."/>
        </authorList>
    </citation>
    <scope>NUCLEOTIDE SEQUENCE [LARGE SCALE GENOMIC DNA]</scope>
    <source>
        <strain evidence="2 3">DNF00882</strain>
    </source>
</reference>
<dbReference type="Proteomes" id="UP000029538">
    <property type="component" value="Unassembled WGS sequence"/>
</dbReference>
<dbReference type="AlphaFoldDB" id="A0A096ASQ3"/>
<dbReference type="InterPro" id="IPR025348">
    <property type="entry name" value="DUF4252"/>
</dbReference>
<dbReference type="RefSeq" id="WP_036882670.1">
    <property type="nucleotide sequence ID" value="NZ_JRNR01000025.1"/>
</dbReference>
<accession>A0A096ASQ3</accession>
<evidence type="ECO:0000313" key="2">
    <source>
        <dbReference type="EMBL" id="KGF49761.1"/>
    </source>
</evidence>
<gene>
    <name evidence="2" type="ORF">HMPREF0654_03750</name>
</gene>
<comment type="caution">
    <text evidence="2">The sequence shown here is derived from an EMBL/GenBank/DDBJ whole genome shotgun (WGS) entry which is preliminary data.</text>
</comment>
<feature type="signal peptide" evidence="1">
    <location>
        <begin position="1"/>
        <end position="19"/>
    </location>
</feature>
<organism evidence="2 3">
    <name type="scientific">Prevotella disiens DNF00882</name>
    <dbReference type="NCBI Taxonomy" id="1401075"/>
    <lineage>
        <taxon>Bacteria</taxon>
        <taxon>Pseudomonadati</taxon>
        <taxon>Bacteroidota</taxon>
        <taxon>Bacteroidia</taxon>
        <taxon>Bacteroidales</taxon>
        <taxon>Prevotellaceae</taxon>
        <taxon>Prevotella</taxon>
    </lineage>
</organism>
<protein>
    <recommendedName>
        <fullName evidence="4">DUF4252 domain-containing protein</fullName>
    </recommendedName>
</protein>
<proteinExistence type="predicted"/>
<evidence type="ECO:0000313" key="3">
    <source>
        <dbReference type="Proteomes" id="UP000029538"/>
    </source>
</evidence>
<sequence>MRTILITLALLAMSIVGKAQSIDTILEQFKNEKNVTLVDMPKDLIALAALSSGDKDAAKYLKSIDRLRVLSLEEADKTVRDNFFAAFKKLDLKDYNDVIRATSDGEKVRILTKEGKNDITSLVICAIDAADGDCALVVIDGHINPNDIDSIINSQK</sequence>
<dbReference type="Pfam" id="PF14060">
    <property type="entry name" value="DUF4252"/>
    <property type="match status" value="1"/>
</dbReference>
<evidence type="ECO:0000256" key="1">
    <source>
        <dbReference type="SAM" id="SignalP"/>
    </source>
</evidence>